<keyword evidence="7" id="KW-1133">Transmembrane helix</keyword>
<keyword evidence="7" id="KW-0812">Transmembrane</keyword>
<reference evidence="9 10" key="2">
    <citation type="journal article" date="2011" name="ISME J.">
        <title>RNA-seq reveals cooperative metabolic interactions between two termite-gut spirochete species in co-culture.</title>
        <authorList>
            <person name="Rosenthal A.Z."/>
            <person name="Matson E.G."/>
            <person name="Eldar A."/>
            <person name="Leadbetter J.R."/>
        </authorList>
    </citation>
    <scope>NUCLEOTIDE SEQUENCE [LARGE SCALE GENOMIC DNA]</scope>
    <source>
        <strain evidence="10">ATCC BAA-888 / DSM 13862 / ZAS-9</strain>
    </source>
</reference>
<name>F5Y771_LEAAZ</name>
<dbReference type="InterPro" id="IPR038740">
    <property type="entry name" value="BioF2-like_GNAT_dom"/>
</dbReference>
<sequence>MNIISYEDKYEAQWDAFVNDTAVNGALMHTRNFLAYHPKGKFEDCSCLIFDGDELAGIVPACVKTEAGKKAFFSHAGASYGGIVVNHEYYNGKKVIEMVDTLENFVKEAHFGQIILKITPDLFCREKSDLLQYVLRYRGYSDYCELAAYIDYADYKQDLIANISSHRLRKLKTALKNNLEFRILTEDEDVRNIHAVITKNYLKFETKPIHSAEEMLDFKNKRLPDKVVFVAAYSGGTMAAGGMLFLFGKVAHAQYLSQDYDFDDVFPNVYLYHKTIEWARDHGFEKLSFGINTTYRGAVLNTGLLDFKESFGSKHAVNRTYYKEL</sequence>
<dbReference type="KEGG" id="taz:TREAZ_1123"/>
<gene>
    <name evidence="9" type="ordered locus">TREAZ_1123</name>
</gene>
<organism evidence="9 10">
    <name type="scientific">Leadbettera azotonutricia (strain ATCC BAA-888 / DSM 13862 / ZAS-9)</name>
    <name type="common">Treponema azotonutricium</name>
    <dbReference type="NCBI Taxonomy" id="545695"/>
    <lineage>
        <taxon>Bacteria</taxon>
        <taxon>Pseudomonadati</taxon>
        <taxon>Spirochaetota</taxon>
        <taxon>Spirochaetia</taxon>
        <taxon>Spirochaetales</taxon>
        <taxon>Breznakiellaceae</taxon>
        <taxon>Leadbettera</taxon>
    </lineage>
</organism>
<evidence type="ECO:0000256" key="5">
    <source>
        <dbReference type="ARBA" id="ARBA00023315"/>
    </source>
</evidence>
<dbReference type="EMBL" id="CP001841">
    <property type="protein sequence ID" value="AEF81613.1"/>
    <property type="molecule type" value="Genomic_DNA"/>
</dbReference>
<dbReference type="eggNOG" id="COG3146">
    <property type="taxonomic scope" value="Bacteria"/>
</dbReference>
<dbReference type="InterPro" id="IPR050644">
    <property type="entry name" value="PG_Glycine_Bridge_Synth"/>
</dbReference>
<keyword evidence="4" id="KW-0573">Peptidoglycan synthesis</keyword>
<evidence type="ECO:0000256" key="3">
    <source>
        <dbReference type="ARBA" id="ARBA00022960"/>
    </source>
</evidence>
<dbReference type="OrthoDB" id="9808687at2"/>
<comment type="similarity">
    <text evidence="1">Belongs to the FemABX family.</text>
</comment>
<keyword evidence="7" id="KW-0472">Membrane</keyword>
<evidence type="ECO:0000256" key="1">
    <source>
        <dbReference type="ARBA" id="ARBA00009943"/>
    </source>
</evidence>
<keyword evidence="2" id="KW-0808">Transferase</keyword>
<feature type="transmembrane region" description="Helical" evidence="7">
    <location>
        <begin position="227"/>
        <end position="248"/>
    </location>
</feature>
<reference evidence="10" key="1">
    <citation type="submission" date="2009-12" db="EMBL/GenBank/DDBJ databases">
        <title>Complete sequence of Treponema azotonutricium strain ZAS-9.</title>
        <authorList>
            <person name="Tetu S.G."/>
            <person name="Matson E."/>
            <person name="Ren Q."/>
            <person name="Seshadri R."/>
            <person name="Elbourne L."/>
            <person name="Hassan K.A."/>
            <person name="Durkin A."/>
            <person name="Radune D."/>
            <person name="Mohamoud Y."/>
            <person name="Shay R."/>
            <person name="Jin S."/>
            <person name="Zhang X."/>
            <person name="Lucey K."/>
            <person name="Ballor N.R."/>
            <person name="Ottesen E."/>
            <person name="Rosenthal R."/>
            <person name="Allen A."/>
            <person name="Leadbetter J.R."/>
            <person name="Paulsen I.T."/>
        </authorList>
    </citation>
    <scope>NUCLEOTIDE SEQUENCE [LARGE SCALE GENOMIC DNA]</scope>
    <source>
        <strain evidence="10">ATCC BAA-888 / DSM 13862 / ZAS-9</strain>
    </source>
</reference>
<dbReference type="PANTHER" id="PTHR36174">
    <property type="entry name" value="LIPID II:GLYCINE GLYCYLTRANSFERASE"/>
    <property type="match status" value="1"/>
</dbReference>
<dbReference type="InParanoid" id="F5Y771"/>
<accession>F5Y771</accession>
<evidence type="ECO:0000256" key="6">
    <source>
        <dbReference type="ARBA" id="ARBA00023316"/>
    </source>
</evidence>
<evidence type="ECO:0000313" key="10">
    <source>
        <dbReference type="Proteomes" id="UP000009222"/>
    </source>
</evidence>
<dbReference type="Proteomes" id="UP000009222">
    <property type="component" value="Chromosome"/>
</dbReference>
<dbReference type="HOGENOM" id="CLU_073603_0_0_12"/>
<dbReference type="GO" id="GO:0071555">
    <property type="term" value="P:cell wall organization"/>
    <property type="evidence" value="ECO:0007669"/>
    <property type="project" value="UniProtKB-KW"/>
</dbReference>
<keyword evidence="5" id="KW-0012">Acyltransferase</keyword>
<keyword evidence="6" id="KW-0961">Cell wall biogenesis/degradation</keyword>
<dbReference type="PROSITE" id="PS51191">
    <property type="entry name" value="FEMABX"/>
    <property type="match status" value="1"/>
</dbReference>
<protein>
    <recommendedName>
        <fullName evidence="8">BioF2-like acetyltransferase domain-containing protein</fullName>
    </recommendedName>
</protein>
<feature type="domain" description="BioF2-like acetyltransferase" evidence="8">
    <location>
        <begin position="168"/>
        <end position="292"/>
    </location>
</feature>
<dbReference type="AlphaFoldDB" id="F5Y771"/>
<keyword evidence="10" id="KW-1185">Reference proteome</keyword>
<evidence type="ECO:0000259" key="8">
    <source>
        <dbReference type="Pfam" id="PF13480"/>
    </source>
</evidence>
<dbReference type="STRING" id="545695.TREAZ_1123"/>
<evidence type="ECO:0000256" key="4">
    <source>
        <dbReference type="ARBA" id="ARBA00022984"/>
    </source>
</evidence>
<dbReference type="InterPro" id="IPR016181">
    <property type="entry name" value="Acyl_CoA_acyltransferase"/>
</dbReference>
<dbReference type="Gene3D" id="3.40.630.30">
    <property type="match status" value="1"/>
</dbReference>
<dbReference type="InterPro" id="IPR003447">
    <property type="entry name" value="FEMABX"/>
</dbReference>
<evidence type="ECO:0000313" key="9">
    <source>
        <dbReference type="EMBL" id="AEF81613.1"/>
    </source>
</evidence>
<keyword evidence="3" id="KW-0133">Cell shape</keyword>
<dbReference type="RefSeq" id="WP_015710867.1">
    <property type="nucleotide sequence ID" value="NC_015577.1"/>
</dbReference>
<dbReference type="GO" id="GO:0009252">
    <property type="term" value="P:peptidoglycan biosynthetic process"/>
    <property type="evidence" value="ECO:0007669"/>
    <property type="project" value="UniProtKB-KW"/>
</dbReference>
<evidence type="ECO:0000256" key="2">
    <source>
        <dbReference type="ARBA" id="ARBA00022679"/>
    </source>
</evidence>
<dbReference type="GO" id="GO:0008360">
    <property type="term" value="P:regulation of cell shape"/>
    <property type="evidence" value="ECO:0007669"/>
    <property type="project" value="UniProtKB-KW"/>
</dbReference>
<proteinExistence type="inferred from homology"/>
<dbReference type="GO" id="GO:0016755">
    <property type="term" value="F:aminoacyltransferase activity"/>
    <property type="evidence" value="ECO:0007669"/>
    <property type="project" value="InterPro"/>
</dbReference>
<dbReference type="Pfam" id="PF13480">
    <property type="entry name" value="Acetyltransf_6"/>
    <property type="match status" value="1"/>
</dbReference>
<evidence type="ECO:0000256" key="7">
    <source>
        <dbReference type="SAM" id="Phobius"/>
    </source>
</evidence>
<dbReference type="PANTHER" id="PTHR36174:SF1">
    <property type="entry name" value="LIPID II:GLYCINE GLYCYLTRANSFERASE"/>
    <property type="match status" value="1"/>
</dbReference>
<dbReference type="SUPFAM" id="SSF55729">
    <property type="entry name" value="Acyl-CoA N-acyltransferases (Nat)"/>
    <property type="match status" value="1"/>
</dbReference>